<reference evidence="1 2" key="1">
    <citation type="submission" date="2018-06" db="EMBL/GenBank/DDBJ databases">
        <authorList>
            <consortium name="Pathogen Informatics"/>
            <person name="Doyle S."/>
        </authorList>
    </citation>
    <scope>NUCLEOTIDE SEQUENCE [LARGE SCALE GENOMIC DNA]</scope>
    <source>
        <strain evidence="1 2">NCTC11820</strain>
    </source>
</reference>
<dbReference type="InterPro" id="IPR011013">
    <property type="entry name" value="Gal_mutarotase_sf_dom"/>
</dbReference>
<dbReference type="InterPro" id="IPR008183">
    <property type="entry name" value="Aldose_1/G6P_1-epimerase"/>
</dbReference>
<dbReference type="EMBL" id="UASJ01000001">
    <property type="protein sequence ID" value="SQB65562.1"/>
    <property type="molecule type" value="Genomic_DNA"/>
</dbReference>
<dbReference type="GeneID" id="55565098"/>
<dbReference type="CDD" id="cd09022">
    <property type="entry name" value="Aldose_epim_Ec_YihR"/>
    <property type="match status" value="1"/>
</dbReference>
<dbReference type="InterPro" id="IPR037480">
    <property type="entry name" value="YihR-like"/>
</dbReference>
<dbReference type="InterPro" id="IPR014718">
    <property type="entry name" value="GH-type_carb-bd"/>
</dbReference>
<dbReference type="AlphaFoldDB" id="A0A2X2YCL1"/>
<evidence type="ECO:0000313" key="2">
    <source>
        <dbReference type="Proteomes" id="UP000250245"/>
    </source>
</evidence>
<dbReference type="GO" id="GO:0030246">
    <property type="term" value="F:carbohydrate binding"/>
    <property type="evidence" value="ECO:0007669"/>
    <property type="project" value="InterPro"/>
</dbReference>
<dbReference type="SUPFAM" id="SSF74650">
    <property type="entry name" value="Galactose mutarotase-like"/>
    <property type="match status" value="1"/>
</dbReference>
<accession>A0A2X2YCL1</accession>
<evidence type="ECO:0000313" key="1">
    <source>
        <dbReference type="EMBL" id="SQB65562.1"/>
    </source>
</evidence>
<dbReference type="Gene3D" id="2.70.98.10">
    <property type="match status" value="1"/>
</dbReference>
<dbReference type="EC" id="5.1.3.3" evidence="1"/>
<dbReference type="Pfam" id="PF01263">
    <property type="entry name" value="Aldose_epim"/>
    <property type="match status" value="1"/>
</dbReference>
<proteinExistence type="predicted"/>
<dbReference type="Proteomes" id="UP000250245">
    <property type="component" value="Unassembled WGS sequence"/>
</dbReference>
<protein>
    <submittedName>
        <fullName evidence="1">Aldose 1-epimerase</fullName>
        <ecNumber evidence="1">5.1.3.3</ecNumber>
    </submittedName>
</protein>
<dbReference type="OMA" id="NIDLIRP"/>
<gene>
    <name evidence="1" type="primary">galM</name>
    <name evidence="1" type="ORF">NCTC11820_01630</name>
</gene>
<dbReference type="RefSeq" id="WP_013189051.1">
    <property type="nucleotide sequence ID" value="NZ_CP068112.1"/>
</dbReference>
<keyword evidence="1" id="KW-0413">Isomerase</keyword>
<name>A0A2X2YCL1_9ACTO</name>
<dbReference type="GO" id="GO:0005975">
    <property type="term" value="P:carbohydrate metabolic process"/>
    <property type="evidence" value="ECO:0007669"/>
    <property type="project" value="InterPro"/>
</dbReference>
<organism evidence="1 2">
    <name type="scientific">Mobiluncus curtisii</name>
    <dbReference type="NCBI Taxonomy" id="2051"/>
    <lineage>
        <taxon>Bacteria</taxon>
        <taxon>Bacillati</taxon>
        <taxon>Actinomycetota</taxon>
        <taxon>Actinomycetes</taxon>
        <taxon>Actinomycetales</taxon>
        <taxon>Actinomycetaceae</taxon>
        <taxon>Mobiluncus</taxon>
    </lineage>
</organism>
<sequence>MTSSDDFLELCAGQYRAQISRFGGGLWSLSFAGEPLVVTPPVPPEGLSRVSPIPFAAGCLLAPWPNRVDGGQFTFQDETYQLEINEPERHNAIHGFVRELPWELNPETSDNPAAVRLTLEMEPQPGWPWRLKYVMNWSVDAARGLRGELRVSNLSTTPCPFGFGWHPYLSAGAASPDECTLSISVGNNLVLDSTRNLPTGLEQPADTVLGPVRPVALHGLWLDHAFRAQPDAGGRVRATLCRADGSGAELSAGPWCRWLQIYTADPARQQAFPGVPDGRALAVEPMTCPPNALCRHQDVLVLEPGKPETLAFGIRAITG</sequence>
<dbReference type="GO" id="GO:0004034">
    <property type="term" value="F:aldose 1-epimerase activity"/>
    <property type="evidence" value="ECO:0007669"/>
    <property type="project" value="UniProtKB-EC"/>
</dbReference>